<dbReference type="PROSITE" id="PS51202">
    <property type="entry name" value="RCK_C"/>
    <property type="match status" value="1"/>
</dbReference>
<feature type="transmembrane region" description="Helical" evidence="9">
    <location>
        <begin position="93"/>
        <end position="112"/>
    </location>
</feature>
<keyword evidence="5 9" id="KW-0812">Transmembrane</keyword>
<dbReference type="RefSeq" id="WP_109885135.1">
    <property type="nucleotide sequence ID" value="NZ_JAQOWD010000111.1"/>
</dbReference>
<dbReference type="Proteomes" id="UP000245980">
    <property type="component" value="Unassembled WGS sequence"/>
</dbReference>
<evidence type="ECO:0000256" key="2">
    <source>
        <dbReference type="ARBA" id="ARBA00009854"/>
    </source>
</evidence>
<organism evidence="11 12">
    <name type="scientific">Limosilactobacillus reuteri</name>
    <name type="common">Lactobacillus reuteri</name>
    <dbReference type="NCBI Taxonomy" id="1598"/>
    <lineage>
        <taxon>Bacteria</taxon>
        <taxon>Bacillati</taxon>
        <taxon>Bacillota</taxon>
        <taxon>Bacilli</taxon>
        <taxon>Lactobacillales</taxon>
        <taxon>Lactobacillaceae</taxon>
        <taxon>Limosilactobacillus</taxon>
    </lineage>
</organism>
<keyword evidence="3" id="KW-0813">Transport</keyword>
<evidence type="ECO:0000259" key="10">
    <source>
        <dbReference type="PROSITE" id="PS51202"/>
    </source>
</evidence>
<evidence type="ECO:0000313" key="12">
    <source>
        <dbReference type="Proteomes" id="UP000245980"/>
    </source>
</evidence>
<feature type="transmembrane region" description="Helical" evidence="9">
    <location>
        <begin position="377"/>
        <end position="397"/>
    </location>
</feature>
<dbReference type="Pfam" id="PF06826">
    <property type="entry name" value="Asp-Al_Ex"/>
    <property type="match status" value="2"/>
</dbReference>
<evidence type="ECO:0000256" key="1">
    <source>
        <dbReference type="ARBA" id="ARBA00004651"/>
    </source>
</evidence>
<dbReference type="GO" id="GO:0008324">
    <property type="term" value="F:monoatomic cation transmembrane transporter activity"/>
    <property type="evidence" value="ECO:0007669"/>
    <property type="project" value="InterPro"/>
</dbReference>
<comment type="caution">
    <text evidence="11">The sequence shown here is derived from an EMBL/GenBank/DDBJ whole genome shotgun (WGS) entry which is preliminary data.</text>
</comment>
<proteinExistence type="inferred from homology"/>
<dbReference type="PANTHER" id="PTHR30445:SF9">
    <property type="match status" value="1"/>
</dbReference>
<evidence type="ECO:0000256" key="5">
    <source>
        <dbReference type="ARBA" id="ARBA00022692"/>
    </source>
</evidence>
<dbReference type="NCBIfam" id="TIGR01625">
    <property type="entry name" value="YidE_YbjL_dupl"/>
    <property type="match status" value="2"/>
</dbReference>
<dbReference type="SUPFAM" id="SSF116726">
    <property type="entry name" value="TrkA C-terminal domain-like"/>
    <property type="match status" value="1"/>
</dbReference>
<feature type="transmembrane region" description="Helical" evidence="9">
    <location>
        <begin position="161"/>
        <end position="179"/>
    </location>
</feature>
<name>A0A855XRN6_LIMRT</name>
<comment type="similarity">
    <text evidence="2">Belongs to the AAE transporter (TC 2.A.81) family.</text>
</comment>
<dbReference type="InterPro" id="IPR006512">
    <property type="entry name" value="YidE_YbjL"/>
</dbReference>
<dbReference type="PANTHER" id="PTHR30445">
    <property type="entry name" value="K(+)_H(+) ANTIPORTER SUBUNIT KHTT"/>
    <property type="match status" value="1"/>
</dbReference>
<gene>
    <name evidence="11" type="primary">aspT</name>
    <name evidence="11" type="ORF">DKZ22_11265</name>
</gene>
<feature type="transmembrane region" description="Helical" evidence="9">
    <location>
        <begin position="441"/>
        <end position="461"/>
    </location>
</feature>
<keyword evidence="4" id="KW-1003">Cell membrane</keyword>
<dbReference type="Gene3D" id="3.30.70.1450">
    <property type="entry name" value="Regulator of K+ conductance, C-terminal domain"/>
    <property type="match status" value="1"/>
</dbReference>
<dbReference type="GO" id="GO:0003723">
    <property type="term" value="F:RNA binding"/>
    <property type="evidence" value="ECO:0007669"/>
    <property type="project" value="UniProtKB-KW"/>
</dbReference>
<evidence type="ECO:0000313" key="11">
    <source>
        <dbReference type="EMBL" id="PWT39338.1"/>
    </source>
</evidence>
<comment type="subcellular location">
    <subcellularLocation>
        <location evidence="1">Cell membrane</location>
        <topology evidence="1">Multi-pass membrane protein</topology>
    </subcellularLocation>
</comment>
<feature type="domain" description="RCK C-terminal" evidence="10">
    <location>
        <begin position="206"/>
        <end position="288"/>
    </location>
</feature>
<dbReference type="GO" id="GO:0005886">
    <property type="term" value="C:plasma membrane"/>
    <property type="evidence" value="ECO:0007669"/>
    <property type="project" value="UniProtKB-SubCell"/>
</dbReference>
<protein>
    <submittedName>
        <fullName evidence="11">Aspartate-alanine antiporter</fullName>
    </submittedName>
</protein>
<dbReference type="InterPro" id="IPR050144">
    <property type="entry name" value="AAE_transporter"/>
</dbReference>
<feature type="transmembrane region" description="Helical" evidence="9">
    <location>
        <begin position="65"/>
        <end position="86"/>
    </location>
</feature>
<dbReference type="NCBIfam" id="TIGR03802">
    <property type="entry name" value="Asp_Ala_antiprt"/>
    <property type="match status" value="1"/>
</dbReference>
<keyword evidence="8" id="KW-0694">RNA-binding</keyword>
<feature type="transmembrane region" description="Helical" evidence="9">
    <location>
        <begin position="6"/>
        <end position="28"/>
    </location>
</feature>
<evidence type="ECO:0000256" key="4">
    <source>
        <dbReference type="ARBA" id="ARBA00022475"/>
    </source>
</evidence>
<evidence type="ECO:0000256" key="8">
    <source>
        <dbReference type="PROSITE-ProRule" id="PRU00182"/>
    </source>
</evidence>
<keyword evidence="7 9" id="KW-0472">Membrane</keyword>
<dbReference type="InterPro" id="IPR022457">
    <property type="entry name" value="Asp_Ala_antiprt"/>
</dbReference>
<dbReference type="PROSITE" id="PS50889">
    <property type="entry name" value="S4"/>
    <property type="match status" value="1"/>
</dbReference>
<evidence type="ECO:0000256" key="7">
    <source>
        <dbReference type="ARBA" id="ARBA00023136"/>
    </source>
</evidence>
<dbReference type="InterPro" id="IPR036721">
    <property type="entry name" value="RCK_C_sf"/>
</dbReference>
<feature type="transmembrane region" description="Helical" evidence="9">
    <location>
        <begin position="530"/>
        <end position="551"/>
    </location>
</feature>
<feature type="transmembrane region" description="Helical" evidence="9">
    <location>
        <begin position="403"/>
        <end position="420"/>
    </location>
</feature>
<keyword evidence="6 9" id="KW-1133">Transmembrane helix</keyword>
<evidence type="ECO:0000256" key="6">
    <source>
        <dbReference type="ARBA" id="ARBA00022989"/>
    </source>
</evidence>
<dbReference type="Pfam" id="PF02080">
    <property type="entry name" value="TrkA_C"/>
    <property type="match status" value="1"/>
</dbReference>
<feature type="transmembrane region" description="Helical" evidence="9">
    <location>
        <begin position="467"/>
        <end position="488"/>
    </location>
</feature>
<dbReference type="AlphaFoldDB" id="A0A855XRN6"/>
<reference evidence="11 12" key="1">
    <citation type="journal article" date="2018" name="Front. Microbiol.">
        <title>Comparative Genomics of the Herbivore Gut Symbiont Lactobacillus reuteri Reveals Genetic Diversity and Lifestyle Adaptation.</title>
        <authorList>
            <person name="Zhao J."/>
        </authorList>
    </citation>
    <scope>NUCLEOTIDE SEQUENCE [LARGE SCALE GENOMIC DNA]</scope>
    <source>
        <strain evidence="11 12">LR10</strain>
    </source>
</reference>
<sequence length="552" mass="59813">MWHSVCNFFLTNPSVAIFLTLGLGYLVGRFHIKSFKLGATVGVLLVGLIIGQMGKFQIAPVVKNLFFDLFIFTIGYEVGPVFIASFKKKGIKFIIQSVIFSVITFVVSFALFKIFHVNFGEAGGIIAGSLTQSACIGTANSAIEALHISQAAKTAAMSQVAIAYALTYVFGTIGVLIFLKNIAPAIFHVNLREATKEYIETNHIKTDTKSVKISANIRVRAFRINAENRYIGKTILDFNNDNVGLNIEEIVRDGKTLTSPSTVLANNDIILVIGSIKNFADFTDKKYNLSEVDANNYPLHLKKTTILLTKVYNYNTLENMLANGVIIESAYHDDKKITDYTLLSVGDHITVIGPQSYLTNIMKNIGYEKAAGTKTDVSFLSIGIFLGILLGAIVITIHKIPLTLGGGGGALFAGLYFGWLQEKHPNIGVIPPSTRWLLKSLGLNLFIGVVGLQAGSGFVTALKEMGWLVFVIGILVSILPHLFTLLFSKFILKMNIVDNIGSLCGSGTITAALNAVNAETDSTVFALSYTPTYALGNIFLTVMAPLIVALLA</sequence>
<dbReference type="EMBL" id="QGHT01000092">
    <property type="protein sequence ID" value="PWT39338.1"/>
    <property type="molecule type" value="Genomic_DNA"/>
</dbReference>
<evidence type="ECO:0000256" key="9">
    <source>
        <dbReference type="SAM" id="Phobius"/>
    </source>
</evidence>
<dbReference type="InterPro" id="IPR006037">
    <property type="entry name" value="RCK_C"/>
</dbReference>
<feature type="transmembrane region" description="Helical" evidence="9">
    <location>
        <begin position="500"/>
        <end position="518"/>
    </location>
</feature>
<feature type="transmembrane region" description="Helical" evidence="9">
    <location>
        <begin position="35"/>
        <end position="53"/>
    </location>
</feature>
<accession>A0A855XRN6</accession>
<dbReference type="GO" id="GO:0006813">
    <property type="term" value="P:potassium ion transport"/>
    <property type="evidence" value="ECO:0007669"/>
    <property type="project" value="InterPro"/>
</dbReference>
<evidence type="ECO:0000256" key="3">
    <source>
        <dbReference type="ARBA" id="ARBA00022448"/>
    </source>
</evidence>